<comment type="caution">
    <text evidence="3">The sequence shown here is derived from an EMBL/GenBank/DDBJ whole genome shotgun (WGS) entry which is preliminary data.</text>
</comment>
<keyword evidence="4" id="KW-1185">Reference proteome</keyword>
<gene>
    <name evidence="3" type="ORF">GCM10023226_23040</name>
</gene>
<accession>A0ABP8WCD9</accession>
<keyword evidence="2" id="KW-0812">Transmembrane</keyword>
<proteinExistence type="predicted"/>
<reference evidence="4" key="1">
    <citation type="journal article" date="2019" name="Int. J. Syst. Evol. Microbiol.">
        <title>The Global Catalogue of Microorganisms (GCM) 10K type strain sequencing project: providing services to taxonomists for standard genome sequencing and annotation.</title>
        <authorList>
            <consortium name="The Broad Institute Genomics Platform"/>
            <consortium name="The Broad Institute Genome Sequencing Center for Infectious Disease"/>
            <person name="Wu L."/>
            <person name="Ma J."/>
        </authorList>
    </citation>
    <scope>NUCLEOTIDE SEQUENCE [LARGE SCALE GENOMIC DNA]</scope>
    <source>
        <strain evidence="4">JCM 18127</strain>
    </source>
</reference>
<feature type="transmembrane region" description="Helical" evidence="2">
    <location>
        <begin position="32"/>
        <end position="53"/>
    </location>
</feature>
<keyword evidence="2" id="KW-0472">Membrane</keyword>
<evidence type="ECO:0000313" key="4">
    <source>
        <dbReference type="Proteomes" id="UP001500621"/>
    </source>
</evidence>
<dbReference type="RefSeq" id="WP_345265881.1">
    <property type="nucleotide sequence ID" value="NZ_BAABIM010000002.1"/>
</dbReference>
<feature type="region of interest" description="Disordered" evidence="1">
    <location>
        <begin position="1"/>
        <end position="27"/>
    </location>
</feature>
<organism evidence="3 4">
    <name type="scientific">Nocardioides nanhaiensis</name>
    <dbReference type="NCBI Taxonomy" id="1476871"/>
    <lineage>
        <taxon>Bacteria</taxon>
        <taxon>Bacillati</taxon>
        <taxon>Actinomycetota</taxon>
        <taxon>Actinomycetes</taxon>
        <taxon>Propionibacteriales</taxon>
        <taxon>Nocardioidaceae</taxon>
        <taxon>Nocardioides</taxon>
    </lineage>
</organism>
<sequence length="246" mass="24951">MSRVDGRAPGRPSTRAGVTREEPAAPAARRSLWAVTVPLALLVLGIVLAVLLLPGAGDEGSGAGAGTDDELAAETQRMEEEFAERDRAQVQAVTATARRVAEDLGALLVEAQGSLPADLVGGGGGSLATPDQVTQWQQRTSSLVDQLGEPESASTQVNLARGALVAAVDAVALGVDSYDDALALAGADRASALARAATAFDLGRRTWAVAATGVDDANIQAGFGHQHVTLAGDTPPDSLPDGTDAE</sequence>
<evidence type="ECO:0000256" key="2">
    <source>
        <dbReference type="SAM" id="Phobius"/>
    </source>
</evidence>
<protein>
    <recommendedName>
        <fullName evidence="5">DUF4439 domain-containing protein</fullName>
    </recommendedName>
</protein>
<evidence type="ECO:0000313" key="3">
    <source>
        <dbReference type="EMBL" id="GAA4684941.1"/>
    </source>
</evidence>
<evidence type="ECO:0008006" key="5">
    <source>
        <dbReference type="Google" id="ProtNLM"/>
    </source>
</evidence>
<dbReference type="Proteomes" id="UP001500621">
    <property type="component" value="Unassembled WGS sequence"/>
</dbReference>
<keyword evidence="2" id="KW-1133">Transmembrane helix</keyword>
<name>A0ABP8WCD9_9ACTN</name>
<dbReference type="EMBL" id="BAABIM010000002">
    <property type="protein sequence ID" value="GAA4684941.1"/>
    <property type="molecule type" value="Genomic_DNA"/>
</dbReference>
<evidence type="ECO:0000256" key="1">
    <source>
        <dbReference type="SAM" id="MobiDB-lite"/>
    </source>
</evidence>